<reference evidence="1" key="1">
    <citation type="submission" date="2014-06" db="EMBL/GenBank/DDBJ databases">
        <authorList>
            <person name="Urmite Genomes Urmite Genomes"/>
        </authorList>
    </citation>
    <scope>NUCLEOTIDE SEQUENCE</scope>
</reference>
<dbReference type="EMBL" id="LK931336">
    <property type="protein sequence ID" value="CDZ82754.1"/>
    <property type="molecule type" value="Genomic_DNA"/>
</dbReference>
<name>A0A078LF54_CITKO</name>
<dbReference type="AlphaFoldDB" id="A0A078LF54"/>
<protein>
    <submittedName>
        <fullName evidence="1">Phage head-tail joining protein</fullName>
    </submittedName>
</protein>
<dbReference type="Pfam" id="PF05521">
    <property type="entry name" value="Phage_HCP"/>
    <property type="match status" value="1"/>
</dbReference>
<dbReference type="Gene3D" id="2.40.10.270">
    <property type="entry name" value="Bacteriophage SPP1 head-tail adaptor protein"/>
    <property type="match status" value="1"/>
</dbReference>
<organism evidence="1">
    <name type="scientific">Citrobacter koseri</name>
    <name type="common">Citrobacter diversus</name>
    <dbReference type="NCBI Taxonomy" id="545"/>
    <lineage>
        <taxon>Bacteria</taxon>
        <taxon>Pseudomonadati</taxon>
        <taxon>Pseudomonadota</taxon>
        <taxon>Gammaproteobacteria</taxon>
        <taxon>Enterobacterales</taxon>
        <taxon>Enterobacteriaceae</taxon>
        <taxon>Citrobacter</taxon>
    </lineage>
</organism>
<dbReference type="PATRIC" id="fig|545.12.peg.842"/>
<proteinExistence type="predicted"/>
<dbReference type="NCBIfam" id="TIGR01563">
    <property type="entry name" value="gp16_SPP1"/>
    <property type="match status" value="1"/>
</dbReference>
<gene>
    <name evidence="1" type="ORF">BN1086_00841</name>
</gene>
<evidence type="ECO:0000313" key="1">
    <source>
        <dbReference type="EMBL" id="CDZ82754.1"/>
    </source>
</evidence>
<accession>A0A078LF54</accession>
<dbReference type="InterPro" id="IPR038666">
    <property type="entry name" value="SSP1_head-tail_sf"/>
</dbReference>
<sequence length="145" mass="16628">MAGRALQVYPAMKLRQAQTSATYILPDPGELDKRVTIRLRVDEPDDDFGVSPTYPDEIRTWAKMAQPGAAAYQGSVQTENTVTHYFTIRWRRNITADHEVVCDGQSYRIRRVRDLNSKRRFLLLECEELGTDRGAGYAEQSIFTR</sequence>
<dbReference type="InterPro" id="IPR008767">
    <property type="entry name" value="Phage_SPP1_head-tail_adaptor"/>
</dbReference>